<feature type="active site" description="Charge relay system" evidence="5">
    <location>
        <position position="222"/>
    </location>
</feature>
<dbReference type="PROSITE" id="PS51892">
    <property type="entry name" value="SUBTILASE"/>
    <property type="match status" value="1"/>
</dbReference>
<evidence type="ECO:0000256" key="2">
    <source>
        <dbReference type="ARBA" id="ARBA00022670"/>
    </source>
</evidence>
<feature type="compositionally biased region" description="Low complexity" evidence="7">
    <location>
        <begin position="565"/>
        <end position="602"/>
    </location>
</feature>
<keyword evidence="8" id="KW-0812">Transmembrane</keyword>
<evidence type="ECO:0000256" key="7">
    <source>
        <dbReference type="SAM" id="MobiDB-lite"/>
    </source>
</evidence>
<dbReference type="PRINTS" id="PR00723">
    <property type="entry name" value="SUBTILISIN"/>
</dbReference>
<feature type="active site" description="Charge relay system" evidence="5">
    <location>
        <position position="376"/>
    </location>
</feature>
<proteinExistence type="inferred from homology"/>
<keyword evidence="9" id="KW-0732">Signal</keyword>
<accession>A0A068RW11</accession>
<protein>
    <submittedName>
        <fullName evidence="11">Subtilisin-like serine protease</fullName>
    </submittedName>
</protein>
<keyword evidence="8" id="KW-1133">Transmembrane helix</keyword>
<evidence type="ECO:0000256" key="3">
    <source>
        <dbReference type="ARBA" id="ARBA00022801"/>
    </source>
</evidence>
<keyword evidence="3 5" id="KW-0378">Hydrolase</keyword>
<dbReference type="Pfam" id="PF00082">
    <property type="entry name" value="Peptidase_S8"/>
    <property type="match status" value="1"/>
</dbReference>
<evidence type="ECO:0000256" key="8">
    <source>
        <dbReference type="SAM" id="Phobius"/>
    </source>
</evidence>
<dbReference type="PROSITE" id="PS00138">
    <property type="entry name" value="SUBTILASE_SER"/>
    <property type="match status" value="1"/>
</dbReference>
<dbReference type="OrthoDB" id="206201at2759"/>
<dbReference type="GO" id="GO:0006508">
    <property type="term" value="P:proteolysis"/>
    <property type="evidence" value="ECO:0007669"/>
    <property type="project" value="UniProtKB-KW"/>
</dbReference>
<gene>
    <name evidence="11" type="ORF">LCOR_05604.1</name>
</gene>
<reference evidence="11" key="1">
    <citation type="submission" date="2013-08" db="EMBL/GenBank/DDBJ databases">
        <title>Gene expansion shapes genome architecture in the human pathogen Lichtheimia corymbifera: an evolutionary genomics analysis in the ancient terrestrial Mucorales (Mucoromycotina).</title>
        <authorList>
            <person name="Schwartze V.U."/>
            <person name="Winter S."/>
            <person name="Shelest E."/>
            <person name="Marcet-Houben M."/>
            <person name="Horn F."/>
            <person name="Wehner S."/>
            <person name="Hoffmann K."/>
            <person name="Riege K."/>
            <person name="Sammeth M."/>
            <person name="Nowrousian M."/>
            <person name="Valiante V."/>
            <person name="Linde J."/>
            <person name="Jacobsen I.D."/>
            <person name="Marz M."/>
            <person name="Brakhage A.A."/>
            <person name="Gabaldon T."/>
            <person name="Bocker S."/>
            <person name="Voigt K."/>
        </authorList>
    </citation>
    <scope>NUCLEOTIDE SEQUENCE [LARGE SCALE GENOMIC DNA]</scope>
    <source>
        <strain evidence="11">FSU 9682</strain>
    </source>
</reference>
<evidence type="ECO:0000313" key="11">
    <source>
        <dbReference type="EMBL" id="CDH54353.1"/>
    </source>
</evidence>
<feature type="transmembrane region" description="Helical" evidence="8">
    <location>
        <begin position="480"/>
        <end position="500"/>
    </location>
</feature>
<comment type="caution">
    <text evidence="11">The sequence shown here is derived from an EMBL/GenBank/DDBJ whole genome shotgun (WGS) entry which is preliminary data.</text>
</comment>
<organism evidence="11 12">
    <name type="scientific">Lichtheimia corymbifera JMRC:FSU:9682</name>
    <dbReference type="NCBI Taxonomy" id="1263082"/>
    <lineage>
        <taxon>Eukaryota</taxon>
        <taxon>Fungi</taxon>
        <taxon>Fungi incertae sedis</taxon>
        <taxon>Mucoromycota</taxon>
        <taxon>Mucoromycotina</taxon>
        <taxon>Mucoromycetes</taxon>
        <taxon>Mucorales</taxon>
        <taxon>Lichtheimiaceae</taxon>
        <taxon>Lichtheimia</taxon>
    </lineage>
</organism>
<dbReference type="FunFam" id="3.40.50.200:FF:000007">
    <property type="entry name" value="Subtilisin-like serine protease"/>
    <property type="match status" value="1"/>
</dbReference>
<name>A0A068RW11_9FUNG</name>
<dbReference type="AlphaFoldDB" id="A0A068RW11"/>
<dbReference type="InterPro" id="IPR023828">
    <property type="entry name" value="Peptidase_S8_Ser-AS"/>
</dbReference>
<dbReference type="InterPro" id="IPR050131">
    <property type="entry name" value="Peptidase_S8_subtilisin-like"/>
</dbReference>
<feature type="compositionally biased region" description="Gly residues" evidence="7">
    <location>
        <begin position="520"/>
        <end position="540"/>
    </location>
</feature>
<dbReference type="PANTHER" id="PTHR43806:SF13">
    <property type="entry name" value="SUBTILASE-TYPE PROTEINASE RRT12"/>
    <property type="match status" value="1"/>
</dbReference>
<dbReference type="PANTHER" id="PTHR43806">
    <property type="entry name" value="PEPTIDASE S8"/>
    <property type="match status" value="1"/>
</dbReference>
<evidence type="ECO:0000259" key="10">
    <source>
        <dbReference type="Pfam" id="PF00082"/>
    </source>
</evidence>
<keyword evidence="2 5" id="KW-0645">Protease</keyword>
<dbReference type="PROSITE" id="PS00136">
    <property type="entry name" value="SUBTILASE_ASP"/>
    <property type="match status" value="1"/>
</dbReference>
<feature type="domain" description="Peptidase S8/S53" evidence="10">
    <location>
        <begin position="177"/>
        <end position="408"/>
    </location>
</feature>
<dbReference type="InterPro" id="IPR036852">
    <property type="entry name" value="Peptidase_S8/S53_dom_sf"/>
</dbReference>
<evidence type="ECO:0000313" key="12">
    <source>
        <dbReference type="Proteomes" id="UP000027586"/>
    </source>
</evidence>
<dbReference type="CDD" id="cd04077">
    <property type="entry name" value="Peptidases_S8_PCSK9_ProteinaseK_like"/>
    <property type="match status" value="1"/>
</dbReference>
<evidence type="ECO:0000256" key="6">
    <source>
        <dbReference type="RuleBase" id="RU003355"/>
    </source>
</evidence>
<dbReference type="EMBL" id="CBTN010000022">
    <property type="protein sequence ID" value="CDH54353.1"/>
    <property type="molecule type" value="Genomic_DNA"/>
</dbReference>
<feature type="signal peptide" evidence="9">
    <location>
        <begin position="1"/>
        <end position="25"/>
    </location>
</feature>
<comment type="similarity">
    <text evidence="1 5 6">Belongs to the peptidase S8 family.</text>
</comment>
<dbReference type="Proteomes" id="UP000027586">
    <property type="component" value="Unassembled WGS sequence"/>
</dbReference>
<dbReference type="SUPFAM" id="SSF52743">
    <property type="entry name" value="Subtilisin-like"/>
    <property type="match status" value="1"/>
</dbReference>
<dbReference type="InterPro" id="IPR023827">
    <property type="entry name" value="Peptidase_S8_Asp-AS"/>
</dbReference>
<keyword evidence="12" id="KW-1185">Reference proteome</keyword>
<keyword evidence="4 5" id="KW-0720">Serine protease</keyword>
<evidence type="ECO:0000256" key="4">
    <source>
        <dbReference type="ARBA" id="ARBA00022825"/>
    </source>
</evidence>
<evidence type="ECO:0000256" key="9">
    <source>
        <dbReference type="SAM" id="SignalP"/>
    </source>
</evidence>
<evidence type="ECO:0000256" key="1">
    <source>
        <dbReference type="ARBA" id="ARBA00011073"/>
    </source>
</evidence>
<dbReference type="Gene3D" id="3.40.50.200">
    <property type="entry name" value="Peptidase S8/S53 domain"/>
    <property type="match status" value="1"/>
</dbReference>
<evidence type="ECO:0000256" key="5">
    <source>
        <dbReference type="PROSITE-ProRule" id="PRU01240"/>
    </source>
</evidence>
<keyword evidence="8" id="KW-0472">Membrane</keyword>
<dbReference type="VEuPathDB" id="FungiDB:LCOR_05604.1"/>
<dbReference type="InterPro" id="IPR015500">
    <property type="entry name" value="Peptidase_S8_subtilisin-rel"/>
</dbReference>
<feature type="chain" id="PRO_5001652803" evidence="9">
    <location>
        <begin position="26"/>
        <end position="652"/>
    </location>
</feature>
<dbReference type="InterPro" id="IPR034193">
    <property type="entry name" value="PCSK9_ProteinaseK-like"/>
</dbReference>
<sequence length="652" mass="67844">MHNILLYLFPLTVFITAFCIDSITAAATTSNNNDNDNDTTTTGRYIVVLKPDIDTISITNHIQHIQSFRTNSSIIQKTSIKYGHAFNNTSSSNSTKEDQDNSSPYSSIGSLRWYAGEFYSAAFESSLPTDASVHYWVKDVPLSLQELVQKDPPSWGLDRIDQRTGQNGQYRFPTSQGAGVDVYILDTGVKGDHEELEGRVRYGPSFVYDGETNDADADEHGHGTFVAGVCCGTSYGVAKQANIVSVKTLDNDGNGMLSDLLKGLSWVVGQHRNDSKTVVNLSLGADYNQVANDAIAQAVSLGIHVVVAAGNYGEDACKYSPGSAPEAITVGAIDEDDSIAYYSNFGKCVDIFAPGTNIQSTWNTGIDASKELTGTSMAAPHVSGAMALVLAKKAYTPAELQQYLKNVSSVVTENFDIDDMGNSNKTMLDNAVDSGWKVNGYNPNGTNANILFTHPTDGEQLWVFGTSKTSDAKRALPCSLVVMLSVTMLAAIALAAVVQAQSLSVVQPSMTSAQVAPSGTNGGAGGQQTNGGQTGMGGGATQTQTGGAGMQSETTGGMMGSTSEASGMSMSQSATQQASSPAGVSGESSPAAGASATTSQGGMHSAASSLAAEATGQNSAAGSLSSELPQSVMIQAAAFVTLFAASFAVLLA</sequence>
<dbReference type="InterPro" id="IPR000209">
    <property type="entry name" value="Peptidase_S8/S53_dom"/>
</dbReference>
<dbReference type="GO" id="GO:0004252">
    <property type="term" value="F:serine-type endopeptidase activity"/>
    <property type="evidence" value="ECO:0007669"/>
    <property type="project" value="UniProtKB-UniRule"/>
</dbReference>
<dbReference type="GO" id="GO:0005615">
    <property type="term" value="C:extracellular space"/>
    <property type="evidence" value="ECO:0007669"/>
    <property type="project" value="TreeGrafter"/>
</dbReference>
<feature type="compositionally biased region" description="Polar residues" evidence="7">
    <location>
        <begin position="552"/>
        <end position="564"/>
    </location>
</feature>
<feature type="active site" description="Charge relay system" evidence="5">
    <location>
        <position position="186"/>
    </location>
</feature>
<feature type="region of interest" description="Disordered" evidence="7">
    <location>
        <begin position="513"/>
        <end position="611"/>
    </location>
</feature>
<dbReference type="STRING" id="1263082.A0A068RW11"/>
<feature type="transmembrane region" description="Helical" evidence="8">
    <location>
        <begin position="632"/>
        <end position="651"/>
    </location>
</feature>